<evidence type="ECO:0000256" key="1">
    <source>
        <dbReference type="ARBA" id="ARBA00022723"/>
    </source>
</evidence>
<sequence length="189" mass="21451">MASVSVIKSSRGCDLLVVEKFQFCKQDVLKSGEVRWRCIKKNLRCLAKLYTVGAEYTVTRSELIHNHESDETTLERKIVTTSCKRKAVEDISEKPSKIIKSVLSNHLPENLSSIDVSLIRRNLYNSRRKLLPALPKDIHDVHSVLDSYGPKTTTGENFLFINSTADNIIVFSCHTNIISCLSQNQTKWL</sequence>
<keyword evidence="1" id="KW-0479">Metal-binding</keyword>
<dbReference type="GO" id="GO:0008270">
    <property type="term" value="F:zinc ion binding"/>
    <property type="evidence" value="ECO:0007669"/>
    <property type="project" value="UniProtKB-KW"/>
</dbReference>
<proteinExistence type="predicted"/>
<keyword evidence="3" id="KW-0862">Zinc</keyword>
<evidence type="ECO:0000256" key="2">
    <source>
        <dbReference type="ARBA" id="ARBA00022771"/>
    </source>
</evidence>
<evidence type="ECO:0000313" key="5">
    <source>
        <dbReference type="RefSeq" id="XP_028132408.1"/>
    </source>
</evidence>
<dbReference type="Pfam" id="PF04500">
    <property type="entry name" value="FLYWCH"/>
    <property type="match status" value="1"/>
</dbReference>
<name>A0A6P7FGW4_DIAVI</name>
<dbReference type="AlphaFoldDB" id="A0A6P7FGW4"/>
<feature type="domain" description="FLYWCH-type" evidence="4">
    <location>
        <begin position="7"/>
        <end position="67"/>
    </location>
</feature>
<reference evidence="5" key="1">
    <citation type="submission" date="2025-08" db="UniProtKB">
        <authorList>
            <consortium name="RefSeq"/>
        </authorList>
    </citation>
    <scope>IDENTIFICATION</scope>
    <source>
        <tissue evidence="5">Whole insect</tissue>
    </source>
</reference>
<gene>
    <name evidence="5" type="primary">LOC114327889</name>
</gene>
<dbReference type="Gene3D" id="2.20.25.240">
    <property type="match status" value="1"/>
</dbReference>
<dbReference type="RefSeq" id="XP_028132408.1">
    <property type="nucleotide sequence ID" value="XM_028276607.1"/>
</dbReference>
<accession>A0A6P7FGW4</accession>
<dbReference type="InParanoid" id="A0A6P7FGW4"/>
<organism evidence="5">
    <name type="scientific">Diabrotica virgifera virgifera</name>
    <name type="common">western corn rootworm</name>
    <dbReference type="NCBI Taxonomy" id="50390"/>
    <lineage>
        <taxon>Eukaryota</taxon>
        <taxon>Metazoa</taxon>
        <taxon>Ecdysozoa</taxon>
        <taxon>Arthropoda</taxon>
        <taxon>Hexapoda</taxon>
        <taxon>Insecta</taxon>
        <taxon>Pterygota</taxon>
        <taxon>Neoptera</taxon>
        <taxon>Endopterygota</taxon>
        <taxon>Coleoptera</taxon>
        <taxon>Polyphaga</taxon>
        <taxon>Cucujiformia</taxon>
        <taxon>Chrysomeloidea</taxon>
        <taxon>Chrysomelidae</taxon>
        <taxon>Galerucinae</taxon>
        <taxon>Diabroticina</taxon>
        <taxon>Diabroticites</taxon>
        <taxon>Diabrotica</taxon>
    </lineage>
</organism>
<dbReference type="InterPro" id="IPR007588">
    <property type="entry name" value="Znf_FLYWCH"/>
</dbReference>
<protein>
    <submittedName>
        <fullName evidence="5">Uncharacterized protein LOC114327889</fullName>
    </submittedName>
</protein>
<evidence type="ECO:0000259" key="4">
    <source>
        <dbReference type="Pfam" id="PF04500"/>
    </source>
</evidence>
<keyword evidence="2" id="KW-0863">Zinc-finger</keyword>
<evidence type="ECO:0000256" key="3">
    <source>
        <dbReference type="ARBA" id="ARBA00022833"/>
    </source>
</evidence>